<organism evidence="1 2">
    <name type="scientific">Solihabitans fulvus</name>
    <dbReference type="NCBI Taxonomy" id="1892852"/>
    <lineage>
        <taxon>Bacteria</taxon>
        <taxon>Bacillati</taxon>
        <taxon>Actinomycetota</taxon>
        <taxon>Actinomycetes</taxon>
        <taxon>Pseudonocardiales</taxon>
        <taxon>Pseudonocardiaceae</taxon>
        <taxon>Solihabitans</taxon>
    </lineage>
</organism>
<comment type="caution">
    <text evidence="1">The sequence shown here is derived from an EMBL/GenBank/DDBJ whole genome shotgun (WGS) entry which is preliminary data.</text>
</comment>
<keyword evidence="2" id="KW-1185">Reference proteome</keyword>
<dbReference type="EMBL" id="VUOB01000063">
    <property type="protein sequence ID" value="KAA2254109.1"/>
    <property type="molecule type" value="Genomic_DNA"/>
</dbReference>
<reference evidence="1 2" key="1">
    <citation type="submission" date="2019-09" db="EMBL/GenBank/DDBJ databases">
        <title>Goodfellowia gen. nov., a new genus of the Pseudonocardineae related to Actinoalloteichus, containing Goodfellowia coeruleoviolacea gen. nov., comb. nov. gen. nov., comb. nov.</title>
        <authorList>
            <person name="Labeda D."/>
        </authorList>
    </citation>
    <scope>NUCLEOTIDE SEQUENCE [LARGE SCALE GENOMIC DNA]</scope>
    <source>
        <strain evidence="1 2">AN110305</strain>
    </source>
</reference>
<reference evidence="1 2" key="2">
    <citation type="submission" date="2019-09" db="EMBL/GenBank/DDBJ databases">
        <authorList>
            <person name="Jin C."/>
        </authorList>
    </citation>
    <scope>NUCLEOTIDE SEQUENCE [LARGE SCALE GENOMIC DNA]</scope>
    <source>
        <strain evidence="1 2">AN110305</strain>
    </source>
</reference>
<dbReference type="RefSeq" id="WP_149853474.1">
    <property type="nucleotide sequence ID" value="NZ_VUOB01000063.1"/>
</dbReference>
<accession>A0A5B2WUL1</accession>
<proteinExistence type="predicted"/>
<name>A0A5B2WUL1_9PSEU</name>
<evidence type="ECO:0000313" key="1">
    <source>
        <dbReference type="EMBL" id="KAA2254109.1"/>
    </source>
</evidence>
<dbReference type="AlphaFoldDB" id="A0A5B2WUL1"/>
<gene>
    <name evidence="1" type="ORF">F0L68_31380</name>
</gene>
<dbReference type="Proteomes" id="UP000323454">
    <property type="component" value="Unassembled WGS sequence"/>
</dbReference>
<evidence type="ECO:0000313" key="2">
    <source>
        <dbReference type="Proteomes" id="UP000323454"/>
    </source>
</evidence>
<sequence length="87" mass="9314">MVGEQFLNCGKQFGRQQPEPAPIELHLARDTGGVREEPVQQLLLAVVEACRAHRDLGHVLQRVLAVGVVPVRVVRAGLRDGGAGALS</sequence>
<protein>
    <submittedName>
        <fullName evidence="1">Uncharacterized protein</fullName>
    </submittedName>
</protein>